<sequence>MRIHTILGTTIALTATFTGVAVPFAEAIQLANGTVAFVRSPHLIAASTTFNEAYAWGATYYFTVELPENIGEPLGMVKIQQREGFETIRFNLEESFVFEGKHRHKGDKLAIVEVTEDKETKTISLTFDPPISPGKIVTIGLRPVRNPIDGIYLFGVAAFPAGEKPYGLYLGVGRLHFYDDFDRHFPFIDLWR</sequence>
<comment type="caution">
    <text evidence="1">The sequence shown here is derived from an EMBL/GenBank/DDBJ whole genome shotgun (WGS) entry which is preliminary data.</text>
</comment>
<protein>
    <submittedName>
        <fullName evidence="1">DUF2808 domain-containing protein</fullName>
    </submittedName>
</protein>
<organism evidence="1 2">
    <name type="scientific">Limnofasciculus baicalensis BBK-W-15</name>
    <dbReference type="NCBI Taxonomy" id="2699891"/>
    <lineage>
        <taxon>Bacteria</taxon>
        <taxon>Bacillati</taxon>
        <taxon>Cyanobacteriota</taxon>
        <taxon>Cyanophyceae</taxon>
        <taxon>Coleofasciculales</taxon>
        <taxon>Coleofasciculaceae</taxon>
        <taxon>Limnofasciculus</taxon>
        <taxon>Limnofasciculus baicalensis</taxon>
    </lineage>
</organism>
<gene>
    <name evidence="1" type="ORF">NJ959_18130</name>
</gene>
<evidence type="ECO:0000313" key="2">
    <source>
        <dbReference type="Proteomes" id="UP001204953"/>
    </source>
</evidence>
<dbReference type="Pfam" id="PF10989">
    <property type="entry name" value="DUF2808"/>
    <property type="match status" value="1"/>
</dbReference>
<evidence type="ECO:0000313" key="1">
    <source>
        <dbReference type="EMBL" id="MCP2730353.1"/>
    </source>
</evidence>
<dbReference type="Proteomes" id="UP001204953">
    <property type="component" value="Unassembled WGS sequence"/>
</dbReference>
<dbReference type="AlphaFoldDB" id="A0AAE3GV45"/>
<dbReference type="EMBL" id="JAMZMM010000192">
    <property type="protein sequence ID" value="MCP2730353.1"/>
    <property type="molecule type" value="Genomic_DNA"/>
</dbReference>
<dbReference type="InterPro" id="IPR021256">
    <property type="entry name" value="DUF2808"/>
</dbReference>
<name>A0AAE3GV45_9CYAN</name>
<proteinExistence type="predicted"/>
<accession>A0AAE3GV45</accession>
<keyword evidence="2" id="KW-1185">Reference proteome</keyword>
<reference evidence="1" key="1">
    <citation type="submission" date="2022-06" db="EMBL/GenBank/DDBJ databases">
        <title>New cyanobacteria of genus Symplocastrum in benthos of Lake Baikal.</title>
        <authorList>
            <person name="Sorokovikova E."/>
            <person name="Tikhonova I."/>
            <person name="Krasnopeev A."/>
            <person name="Evseev P."/>
            <person name="Gladkikh A."/>
            <person name="Belykh O."/>
        </authorList>
    </citation>
    <scope>NUCLEOTIDE SEQUENCE</scope>
    <source>
        <strain evidence="1">BBK-W-15</strain>
    </source>
</reference>
<dbReference type="RefSeq" id="WP_254013113.1">
    <property type="nucleotide sequence ID" value="NZ_JAMZMM010000192.1"/>
</dbReference>